<dbReference type="GO" id="GO:0016301">
    <property type="term" value="F:kinase activity"/>
    <property type="evidence" value="ECO:0007669"/>
    <property type="project" value="UniProtKB-KW"/>
</dbReference>
<keyword evidence="1" id="KW-0418">Kinase</keyword>
<comment type="caution">
    <text evidence="1">The sequence shown here is derived from an EMBL/GenBank/DDBJ whole genome shotgun (WGS) entry which is preliminary data.</text>
</comment>
<reference evidence="1" key="2">
    <citation type="journal article" date="2024" name="Plant">
        <title>Genomic evolution and insights into agronomic trait innovations of Sesamum species.</title>
        <authorList>
            <person name="Miao H."/>
            <person name="Wang L."/>
            <person name="Qu L."/>
            <person name="Liu H."/>
            <person name="Sun Y."/>
            <person name="Le M."/>
            <person name="Wang Q."/>
            <person name="Wei S."/>
            <person name="Zheng Y."/>
            <person name="Lin W."/>
            <person name="Duan Y."/>
            <person name="Cao H."/>
            <person name="Xiong S."/>
            <person name="Wang X."/>
            <person name="Wei L."/>
            <person name="Li C."/>
            <person name="Ma Q."/>
            <person name="Ju M."/>
            <person name="Zhao R."/>
            <person name="Li G."/>
            <person name="Mu C."/>
            <person name="Tian Q."/>
            <person name="Mei H."/>
            <person name="Zhang T."/>
            <person name="Gao T."/>
            <person name="Zhang H."/>
        </authorList>
    </citation>
    <scope>NUCLEOTIDE SEQUENCE</scope>
    <source>
        <strain evidence="1">KEN1</strain>
    </source>
</reference>
<name>A0AAW2T7Q2_9LAMI</name>
<evidence type="ECO:0000313" key="1">
    <source>
        <dbReference type="EMBL" id="KAL0400911.1"/>
    </source>
</evidence>
<sequence length="58" mass="6056">MSTVTSAPSGPKLVFAADGYPTFELEDVVRASAEYLGKGTFGTSYVTSFGNGDTVMVK</sequence>
<protein>
    <submittedName>
        <fullName evidence="1">Pollen receptor-like kinase</fullName>
    </submittedName>
</protein>
<dbReference type="EMBL" id="JACGWN010000015">
    <property type="protein sequence ID" value="KAL0400911.1"/>
    <property type="molecule type" value="Genomic_DNA"/>
</dbReference>
<accession>A0AAW2T7Q2</accession>
<gene>
    <name evidence="1" type="ORF">Slati_4121000</name>
</gene>
<dbReference type="AlphaFoldDB" id="A0AAW2T7Q2"/>
<keyword evidence="1" id="KW-0675">Receptor</keyword>
<organism evidence="1">
    <name type="scientific">Sesamum latifolium</name>
    <dbReference type="NCBI Taxonomy" id="2727402"/>
    <lineage>
        <taxon>Eukaryota</taxon>
        <taxon>Viridiplantae</taxon>
        <taxon>Streptophyta</taxon>
        <taxon>Embryophyta</taxon>
        <taxon>Tracheophyta</taxon>
        <taxon>Spermatophyta</taxon>
        <taxon>Magnoliopsida</taxon>
        <taxon>eudicotyledons</taxon>
        <taxon>Gunneridae</taxon>
        <taxon>Pentapetalae</taxon>
        <taxon>asterids</taxon>
        <taxon>lamiids</taxon>
        <taxon>Lamiales</taxon>
        <taxon>Pedaliaceae</taxon>
        <taxon>Sesamum</taxon>
    </lineage>
</organism>
<reference evidence="1" key="1">
    <citation type="submission" date="2020-06" db="EMBL/GenBank/DDBJ databases">
        <authorList>
            <person name="Li T."/>
            <person name="Hu X."/>
            <person name="Zhang T."/>
            <person name="Song X."/>
            <person name="Zhang H."/>
            <person name="Dai N."/>
            <person name="Sheng W."/>
            <person name="Hou X."/>
            <person name="Wei L."/>
        </authorList>
    </citation>
    <scope>NUCLEOTIDE SEQUENCE</scope>
    <source>
        <strain evidence="1">KEN1</strain>
        <tissue evidence="1">Leaf</tissue>
    </source>
</reference>
<proteinExistence type="predicted"/>
<keyword evidence="1" id="KW-0808">Transferase</keyword>